<protein>
    <submittedName>
        <fullName evidence="2">Uncharacterized protein</fullName>
    </submittedName>
</protein>
<proteinExistence type="predicted"/>
<dbReference type="PATRIC" id="fig|316.101.peg.2856"/>
<sequence>MNLLFRSVPLVLIAAFSLPAAANSCYVSADTSGAVPPPVVTEKCFEYKGLDDNSIDWVCQDNEAIKNSQREIRDSCPAGHFGVCTAALTPETLANERATGTQADNGTLPTTVPKEARIVTYHYQATDRAQAKIDCESAGGEWSQ</sequence>
<evidence type="ECO:0000313" key="3">
    <source>
        <dbReference type="Proteomes" id="UP000032487"/>
    </source>
</evidence>
<feature type="chain" id="PRO_5002338105" evidence="1">
    <location>
        <begin position="23"/>
        <end position="144"/>
    </location>
</feature>
<gene>
    <name evidence="2" type="ORF">UF78_20065</name>
</gene>
<dbReference type="Proteomes" id="UP000032487">
    <property type="component" value="Unassembled WGS sequence"/>
</dbReference>
<feature type="signal peptide" evidence="1">
    <location>
        <begin position="1"/>
        <end position="22"/>
    </location>
</feature>
<dbReference type="EMBL" id="JYHV01000037">
    <property type="protein sequence ID" value="KJH79463.1"/>
    <property type="molecule type" value="Genomic_DNA"/>
</dbReference>
<accession>A0A0D9AEL3</accession>
<evidence type="ECO:0000313" key="2">
    <source>
        <dbReference type="EMBL" id="KJH79463.1"/>
    </source>
</evidence>
<organism evidence="2 3">
    <name type="scientific">Stutzerimonas stutzeri</name>
    <name type="common">Pseudomonas stutzeri</name>
    <dbReference type="NCBI Taxonomy" id="316"/>
    <lineage>
        <taxon>Bacteria</taxon>
        <taxon>Pseudomonadati</taxon>
        <taxon>Pseudomonadota</taxon>
        <taxon>Gammaproteobacteria</taxon>
        <taxon>Pseudomonadales</taxon>
        <taxon>Pseudomonadaceae</taxon>
        <taxon>Stutzerimonas</taxon>
    </lineage>
</organism>
<name>A0A0D9AEL3_STUST</name>
<evidence type="ECO:0000256" key="1">
    <source>
        <dbReference type="SAM" id="SignalP"/>
    </source>
</evidence>
<comment type="caution">
    <text evidence="2">The sequence shown here is derived from an EMBL/GenBank/DDBJ whole genome shotgun (WGS) entry which is preliminary data.</text>
</comment>
<dbReference type="RefSeq" id="WP_045163973.1">
    <property type="nucleotide sequence ID" value="NZ_JYHV01000037.1"/>
</dbReference>
<reference evidence="2 3" key="1">
    <citation type="submission" date="2015-02" db="EMBL/GenBank/DDBJ databases">
        <title>Draft genome sequence of Pseudomonas stutzeri NT0128 isolated from wheat (Triticum turgidum) rhizosphere.</title>
        <authorList>
            <person name="Tovi N."/>
            <person name="Frenk S."/>
            <person name="Hadar Y."/>
            <person name="Minz D."/>
        </authorList>
    </citation>
    <scope>NUCLEOTIDE SEQUENCE [LARGE SCALE GENOMIC DNA]</scope>
    <source>
        <strain evidence="2 3">NT0128</strain>
    </source>
</reference>
<keyword evidence="1" id="KW-0732">Signal</keyword>
<dbReference type="AlphaFoldDB" id="A0A0D9AEL3"/>
<dbReference type="OrthoDB" id="6983232at2"/>